<evidence type="ECO:0000313" key="1">
    <source>
        <dbReference type="EMBL" id="KAH9586998.1"/>
    </source>
</evidence>
<dbReference type="SUPFAM" id="SSF56672">
    <property type="entry name" value="DNA/RNA polymerases"/>
    <property type="match status" value="1"/>
</dbReference>
<dbReference type="KEGG" id="shx:MS3_00004906"/>
<reference evidence="1" key="2">
    <citation type="journal article" date="2019" name="Gigascience">
        <title>High-quality Schistosoma haematobium genome achieved by single-molecule and long-range sequencing.</title>
        <authorList>
            <person name="Stroehlein A.J."/>
            <person name="Korhonen P.K."/>
            <person name="Chong T.M."/>
            <person name="Lim Y.L."/>
            <person name="Chan K.G."/>
            <person name="Webster B."/>
            <person name="Rollinson D."/>
            <person name="Brindley P.J."/>
            <person name="Gasser R.B."/>
            <person name="Young N.D."/>
        </authorList>
    </citation>
    <scope>NUCLEOTIDE SEQUENCE</scope>
</reference>
<reference evidence="1" key="3">
    <citation type="submission" date="2021-06" db="EMBL/GenBank/DDBJ databases">
        <title>Chromosome-level genome assembly for S. haematobium.</title>
        <authorList>
            <person name="Stroehlein A.J."/>
        </authorList>
    </citation>
    <scope>NUCLEOTIDE SEQUENCE</scope>
</reference>
<dbReference type="PANTHER" id="PTHR24559:SF435">
    <property type="entry name" value="RIBONUCLEASE H"/>
    <property type="match status" value="1"/>
</dbReference>
<dbReference type="InterPro" id="IPR053134">
    <property type="entry name" value="RNA-dir_DNA_polymerase"/>
</dbReference>
<accession>A0A922IT98</accession>
<dbReference type="RefSeq" id="XP_051068807.1">
    <property type="nucleotide sequence ID" value="XM_051212882.1"/>
</dbReference>
<dbReference type="PANTHER" id="PTHR24559">
    <property type="entry name" value="TRANSPOSON TY3-I GAG-POL POLYPROTEIN"/>
    <property type="match status" value="1"/>
</dbReference>
<protein>
    <submittedName>
        <fullName evidence="1">Uncharacterized protein</fullName>
    </submittedName>
</protein>
<name>A0A922IT98_SCHHA</name>
<dbReference type="EMBL" id="AMPZ03000003">
    <property type="protein sequence ID" value="KAH9586998.1"/>
    <property type="molecule type" value="Genomic_DNA"/>
</dbReference>
<sequence length="145" mass="16783">MLVGRNNKLSVCVTFFSGSRLFSVAVKHVVDPYYQQILDKHPEQYQTLPKLPCVTSSVTHHITTTRSPVFSKTCRFALKKLRLARNEFDHIVDLVIIRPSNNEWASPLHMVLKKNSSDWRPTGDYRQLNAQTIPDHYSLPHIHDF</sequence>
<evidence type="ECO:0000313" key="2">
    <source>
        <dbReference type="Proteomes" id="UP000471633"/>
    </source>
</evidence>
<reference evidence="1" key="4">
    <citation type="journal article" date="2022" name="PLoS Pathog.">
        <title>Chromosome-level genome of Schistosoma haematobium underpins genome-wide explorations of molecular variation.</title>
        <authorList>
            <person name="Stroehlein A.J."/>
            <person name="Korhonen P.K."/>
            <person name="Lee V.V."/>
            <person name="Ralph S.A."/>
            <person name="Mentink-Kane M."/>
            <person name="You H."/>
            <person name="McManus D.P."/>
            <person name="Tchuente L.T."/>
            <person name="Stothard J.R."/>
            <person name="Kaur P."/>
            <person name="Dudchenko O."/>
            <person name="Aiden E.L."/>
            <person name="Yang B."/>
            <person name="Yang H."/>
            <person name="Emery A.M."/>
            <person name="Webster B.L."/>
            <person name="Brindley P.J."/>
            <person name="Rollinson D."/>
            <person name="Chang B.C.H."/>
            <person name="Gasser R.B."/>
            <person name="Young N.D."/>
        </authorList>
    </citation>
    <scope>NUCLEOTIDE SEQUENCE</scope>
</reference>
<comment type="caution">
    <text evidence="1">The sequence shown here is derived from an EMBL/GenBank/DDBJ whole genome shotgun (WGS) entry which is preliminary data.</text>
</comment>
<dbReference type="AlphaFoldDB" id="A0A922IT98"/>
<proteinExistence type="predicted"/>
<keyword evidence="2" id="KW-1185">Reference proteome</keyword>
<dbReference type="InterPro" id="IPR043502">
    <property type="entry name" value="DNA/RNA_pol_sf"/>
</dbReference>
<dbReference type="Proteomes" id="UP000471633">
    <property type="component" value="Unassembled WGS sequence"/>
</dbReference>
<reference evidence="1" key="1">
    <citation type="journal article" date="2012" name="Nat. Genet.">
        <title>Whole-genome sequence of Schistosoma haematobium.</title>
        <authorList>
            <person name="Young N.D."/>
            <person name="Jex A.R."/>
            <person name="Li B."/>
            <person name="Liu S."/>
            <person name="Yang L."/>
            <person name="Xiong Z."/>
            <person name="Li Y."/>
            <person name="Cantacessi C."/>
            <person name="Hall R.S."/>
            <person name="Xu X."/>
            <person name="Chen F."/>
            <person name="Wu X."/>
            <person name="Zerlotini A."/>
            <person name="Oliveira G."/>
            <person name="Hofmann A."/>
            <person name="Zhang G."/>
            <person name="Fang X."/>
            <person name="Kang Y."/>
            <person name="Campbell B.E."/>
            <person name="Loukas A."/>
            <person name="Ranganathan S."/>
            <person name="Rollinson D."/>
            <person name="Rinaldi G."/>
            <person name="Brindley P.J."/>
            <person name="Yang H."/>
            <person name="Wang J."/>
            <person name="Wang J."/>
            <person name="Gasser R.B."/>
        </authorList>
    </citation>
    <scope>NUCLEOTIDE SEQUENCE</scope>
</reference>
<organism evidence="1 2">
    <name type="scientific">Schistosoma haematobium</name>
    <name type="common">Blood fluke</name>
    <dbReference type="NCBI Taxonomy" id="6185"/>
    <lineage>
        <taxon>Eukaryota</taxon>
        <taxon>Metazoa</taxon>
        <taxon>Spiralia</taxon>
        <taxon>Lophotrochozoa</taxon>
        <taxon>Platyhelminthes</taxon>
        <taxon>Trematoda</taxon>
        <taxon>Digenea</taxon>
        <taxon>Strigeidida</taxon>
        <taxon>Schistosomatoidea</taxon>
        <taxon>Schistosomatidae</taxon>
        <taxon>Schistosoma</taxon>
    </lineage>
</organism>
<dbReference type="CTD" id="75577316"/>
<gene>
    <name evidence="1" type="ORF">MS3_00004906</name>
</gene>
<dbReference type="GeneID" id="75577316"/>
<dbReference type="Gene3D" id="3.10.10.10">
    <property type="entry name" value="HIV Type 1 Reverse Transcriptase, subunit A, domain 1"/>
    <property type="match status" value="1"/>
</dbReference>